<evidence type="ECO:0000259" key="1">
    <source>
        <dbReference type="Pfam" id="PF18096"/>
    </source>
</evidence>
<dbReference type="KEGG" id="bsa:Bacsa_2050"/>
<dbReference type="EMBL" id="CP002530">
    <property type="protein sequence ID" value="ADY36606.1"/>
    <property type="molecule type" value="Genomic_DNA"/>
</dbReference>
<dbReference type="SUPFAM" id="SSF53335">
    <property type="entry name" value="S-adenosyl-L-methionine-dependent methyltransferases"/>
    <property type="match status" value="1"/>
</dbReference>
<accession>F0R3H4</accession>
<dbReference type="eggNOG" id="COG0742">
    <property type="taxonomic scope" value="Bacteria"/>
</dbReference>
<feature type="domain" description="PG-1098 ferredoxin-like" evidence="2">
    <location>
        <begin position="285"/>
        <end position="327"/>
    </location>
</feature>
<dbReference type="Gene3D" id="1.10.10.1110">
    <property type="entry name" value="Methyltransferase PG1098, N-terminal domain"/>
    <property type="match status" value="1"/>
</dbReference>
<evidence type="ECO:0000313" key="4">
    <source>
        <dbReference type="Proteomes" id="UP000007486"/>
    </source>
</evidence>
<dbReference type="STRING" id="667015.Bacsa_2050"/>
<keyword evidence="4" id="KW-1185">Reference proteome</keyword>
<dbReference type="Pfam" id="PF22013">
    <property type="entry name" value="PG_1098_Fer"/>
    <property type="match status" value="1"/>
</dbReference>
<dbReference type="InterPro" id="IPR041497">
    <property type="entry name" value="Thump-like"/>
</dbReference>
<organism evidence="3 4">
    <name type="scientific">Phocaeicola salanitronis (strain DSM 18170 / JCM 13657 / CCUG 60908 / BL78)</name>
    <name type="common">Bacteroides salanitronis</name>
    <dbReference type="NCBI Taxonomy" id="667015"/>
    <lineage>
        <taxon>Bacteria</taxon>
        <taxon>Pseudomonadati</taxon>
        <taxon>Bacteroidota</taxon>
        <taxon>Bacteroidia</taxon>
        <taxon>Bacteroidales</taxon>
        <taxon>Bacteroidaceae</taxon>
        <taxon>Phocaeicola</taxon>
    </lineage>
</organism>
<dbReference type="AlphaFoldDB" id="F0R3H4"/>
<dbReference type="OrthoDB" id="1000417at2"/>
<evidence type="ECO:0000259" key="2">
    <source>
        <dbReference type="Pfam" id="PF22013"/>
    </source>
</evidence>
<evidence type="ECO:0000313" key="3">
    <source>
        <dbReference type="EMBL" id="ADY36606.1"/>
    </source>
</evidence>
<sequence length="410" mass="45693">MKPLSPETLAFIRAHRSDNMRTLALQAPKYPKVDMPEALIQIAGRQIAEKKIPSWAEREDIRYPQHLSMEQCSSEVTARYKASLAEGESFADLTGGFGVDCAFIASRFRRADYVERQETLCELAAHNFALLGLDQIKVHHADGITYLQHMNPVDCLYLDPARRNNQGGKTVAISDCEPDVSRLESLLAEKGKMVMVKLSPMLDVALAIQTLRFVSQVHIVAVNNECKELIILLKKEDKDTDNIAGKEIVIHCEQAVNNLLTTPFIFTLSEEKNAVCEYACHVGKYLYEPGASLLKAGAYRLLGSRYNVKKLHPNSHLYTSDTLVDFPGRSFQVESVSGFGKKELKTFLQGMEKANLTVRNFPSSVAELRKKLKLKEGGNTYLFATTLKGEEKVLIKCTKASVTPALPLSL</sequence>
<protein>
    <submittedName>
        <fullName evidence="3">Uncharacterized protein</fullName>
    </submittedName>
</protein>
<dbReference type="HOGENOM" id="CLU_038123_0_0_10"/>
<dbReference type="Pfam" id="PF18096">
    <property type="entry name" value="Thump_like"/>
    <property type="match status" value="1"/>
</dbReference>
<name>F0R3H4_PHOSB</name>
<dbReference type="Gene3D" id="3.40.50.150">
    <property type="entry name" value="Vaccinia Virus protein VP39"/>
    <property type="match status" value="1"/>
</dbReference>
<dbReference type="InterPro" id="IPR029063">
    <property type="entry name" value="SAM-dependent_MTases_sf"/>
</dbReference>
<dbReference type="RefSeq" id="WP_013618035.1">
    <property type="nucleotide sequence ID" value="NC_015164.1"/>
</dbReference>
<reference evidence="3 4" key="1">
    <citation type="journal article" date="2011" name="Stand. Genomic Sci.">
        <title>Complete genome sequence of Bacteroides salanitronis type strain (BL78).</title>
        <authorList>
            <person name="Gronow S."/>
            <person name="Held B."/>
            <person name="Lucas S."/>
            <person name="Lapidus A."/>
            <person name="Del Rio T.G."/>
            <person name="Nolan M."/>
            <person name="Tice H."/>
            <person name="Deshpande S."/>
            <person name="Cheng J.F."/>
            <person name="Pitluck S."/>
            <person name="Liolios K."/>
            <person name="Pagani I."/>
            <person name="Ivanova N."/>
            <person name="Mavromatis K."/>
            <person name="Pati A."/>
            <person name="Tapia R."/>
            <person name="Han C."/>
            <person name="Goodwin L."/>
            <person name="Chen A."/>
            <person name="Palaniappan K."/>
            <person name="Land M."/>
            <person name="Hauser L."/>
            <person name="Chang Y.J."/>
            <person name="Jeffries C.D."/>
            <person name="Brambilla E.M."/>
            <person name="Rohde M."/>
            <person name="Goker M."/>
            <person name="Detter J.C."/>
            <person name="Woyke T."/>
            <person name="Bristow J."/>
            <person name="Markowitz V."/>
            <person name="Hugenholtz P."/>
            <person name="Kyrpides N.C."/>
            <person name="Klenk H.P."/>
            <person name="Eisen J.A."/>
        </authorList>
    </citation>
    <scope>NUCLEOTIDE SEQUENCE [LARGE SCALE GENOMIC DNA]</scope>
    <source>
        <strain evidence="3 4">DSM 18170</strain>
    </source>
</reference>
<feature type="domain" description="THUMP-like" evidence="1">
    <location>
        <begin position="328"/>
        <end position="399"/>
    </location>
</feature>
<dbReference type="Pfam" id="PF01135">
    <property type="entry name" value="PCMT"/>
    <property type="match status" value="1"/>
</dbReference>
<dbReference type="Proteomes" id="UP000007486">
    <property type="component" value="Chromosome"/>
</dbReference>
<gene>
    <name evidence="3" type="ordered locus">Bacsa_2050</name>
</gene>
<dbReference type="InterPro" id="IPR054168">
    <property type="entry name" value="PG_1098_Fer"/>
</dbReference>
<proteinExistence type="predicted"/>